<evidence type="ECO:0000313" key="9">
    <source>
        <dbReference type="EMBL" id="NAS22187.1"/>
    </source>
</evidence>
<feature type="domain" description="DUF6531" evidence="6">
    <location>
        <begin position="746"/>
        <end position="818"/>
    </location>
</feature>
<dbReference type="InterPro" id="IPR031325">
    <property type="entry name" value="RHS_repeat"/>
</dbReference>
<feature type="compositionally biased region" description="Basic and acidic residues" evidence="5">
    <location>
        <begin position="2877"/>
        <end position="2899"/>
    </location>
</feature>
<organism evidence="9 10">
    <name type="scientific">Herbidospora solisilvae</name>
    <dbReference type="NCBI Taxonomy" id="2696284"/>
    <lineage>
        <taxon>Bacteria</taxon>
        <taxon>Bacillati</taxon>
        <taxon>Actinomycetota</taxon>
        <taxon>Actinomycetes</taxon>
        <taxon>Streptosporangiales</taxon>
        <taxon>Streptosporangiaceae</taxon>
        <taxon>Herbidospora</taxon>
    </lineage>
</organism>
<dbReference type="EMBL" id="WXEW01000003">
    <property type="protein sequence ID" value="NAS22187.1"/>
    <property type="molecule type" value="Genomic_DNA"/>
</dbReference>
<keyword evidence="2" id="KW-0964">Secreted</keyword>
<dbReference type="InterPro" id="IPR013320">
    <property type="entry name" value="ConA-like_dom_sf"/>
</dbReference>
<evidence type="ECO:0000259" key="8">
    <source>
        <dbReference type="Pfam" id="PF25023"/>
    </source>
</evidence>
<dbReference type="RefSeq" id="WP_161479594.1">
    <property type="nucleotide sequence ID" value="NZ_WXEW01000003.1"/>
</dbReference>
<gene>
    <name evidence="9" type="ORF">GT755_10885</name>
</gene>
<dbReference type="Pfam" id="PF05593">
    <property type="entry name" value="RHS_repeat"/>
    <property type="match status" value="8"/>
</dbReference>
<dbReference type="Gene3D" id="2.180.10.10">
    <property type="entry name" value="RHS repeat-associated core"/>
    <property type="match status" value="4"/>
</dbReference>
<dbReference type="InterPro" id="IPR006530">
    <property type="entry name" value="YD"/>
</dbReference>
<dbReference type="PANTHER" id="PTHR32305:SF15">
    <property type="entry name" value="PROTEIN RHSA-RELATED"/>
    <property type="match status" value="1"/>
</dbReference>
<dbReference type="InterPro" id="IPR050708">
    <property type="entry name" value="T6SS_VgrG/RHS"/>
</dbReference>
<evidence type="ECO:0000256" key="5">
    <source>
        <dbReference type="SAM" id="MobiDB-lite"/>
    </source>
</evidence>
<dbReference type="InterPro" id="IPR045351">
    <property type="entry name" value="DUF6531"/>
</dbReference>
<evidence type="ECO:0000256" key="1">
    <source>
        <dbReference type="ARBA" id="ARBA00004613"/>
    </source>
</evidence>
<feature type="domain" description="Carbohydrate-binding module family 96" evidence="7">
    <location>
        <begin position="363"/>
        <end position="514"/>
    </location>
</feature>
<name>A0A7C9J1V9_9ACTN</name>
<keyword evidence="3" id="KW-0732">Signal</keyword>
<feature type="compositionally biased region" description="Basic and acidic residues" evidence="5">
    <location>
        <begin position="111"/>
        <end position="132"/>
    </location>
</feature>
<dbReference type="Pfam" id="PF13385">
    <property type="entry name" value="Laminin_G_3"/>
    <property type="match status" value="1"/>
</dbReference>
<evidence type="ECO:0000256" key="4">
    <source>
        <dbReference type="ARBA" id="ARBA00022737"/>
    </source>
</evidence>
<evidence type="ECO:0000313" key="10">
    <source>
        <dbReference type="Proteomes" id="UP000479526"/>
    </source>
</evidence>
<evidence type="ECO:0008006" key="11">
    <source>
        <dbReference type="Google" id="ProtNLM"/>
    </source>
</evidence>
<feature type="domain" description="Teneurin-like YD-shell" evidence="8">
    <location>
        <begin position="2521"/>
        <end position="2802"/>
    </location>
</feature>
<dbReference type="InterPro" id="IPR055372">
    <property type="entry name" value="CBM96"/>
</dbReference>
<dbReference type="Gene3D" id="2.60.120.200">
    <property type="match status" value="1"/>
</dbReference>
<comment type="caution">
    <text evidence="9">The sequence shown here is derived from an EMBL/GenBank/DDBJ whole genome shotgun (WGS) entry which is preliminary data.</text>
</comment>
<evidence type="ECO:0000259" key="7">
    <source>
        <dbReference type="Pfam" id="PF24517"/>
    </source>
</evidence>
<dbReference type="PANTHER" id="PTHR32305">
    <property type="match status" value="1"/>
</dbReference>
<feature type="region of interest" description="Disordered" evidence="5">
    <location>
        <begin position="73"/>
        <end position="132"/>
    </location>
</feature>
<evidence type="ECO:0000259" key="6">
    <source>
        <dbReference type="Pfam" id="PF20148"/>
    </source>
</evidence>
<comment type="subcellular location">
    <subcellularLocation>
        <location evidence="1">Secreted</location>
    </subcellularLocation>
</comment>
<dbReference type="SUPFAM" id="SSF49899">
    <property type="entry name" value="Concanavalin A-like lectins/glucanases"/>
    <property type="match status" value="1"/>
</dbReference>
<keyword evidence="4" id="KW-0677">Repeat</keyword>
<dbReference type="Proteomes" id="UP000479526">
    <property type="component" value="Unassembled WGS sequence"/>
</dbReference>
<evidence type="ECO:0000256" key="2">
    <source>
        <dbReference type="ARBA" id="ARBA00022525"/>
    </source>
</evidence>
<accession>A0A7C9J1V9</accession>
<dbReference type="NCBIfam" id="TIGR01643">
    <property type="entry name" value="YD_repeat_2x"/>
    <property type="match status" value="7"/>
</dbReference>
<sequence length="3287" mass="347582">MTVVISLGMSLLGGIPGSTTALPLWAGIADAATTDLPDGVAPTQLPGIPPSQDHLVESADTTRGGVALLAAGAGSRPADSLPIETRHEPTEVPATGGLLEPPPSPEELESALERSSPDVDRPSAVAEARRTGERVLIDSATTESSLTYANADGTFTTEMTTGIDRVEREGDWVPVDTSLVPGDGVLRAKANKADVEFSAGGDEAPLARMSLEGGESVDFIWPNSLPKPVIKGNKATYVNAAGENADLVVTMLPGGFTQDVVLRERPEGPVKVSIDVESDGLTLSENADQSFNVTSGTGRVIARVPKPFMYEASGDGGEVAEIDTTILNAGDRQTLVLEPDPEFLADPDTDYPVTVDPTVMRWASLDTYVFNNRANTEHDGENQLEVGESSSGGWAYRSFLEFDLPNLWDATVTAATLSVRHQLPPCSTMTAKRLTQWFYFDTTWNDQPAATNTGAATSSNSACPESRFNVAAIVQAWANGSTNYGFQLSKTSASAVQTLYSEESGIEPELSITYSFGSAPAVPTPNVSPSLTAEDGSTITSLTPAISAVLSDPDGGTLSADFEVRVGTTTVWTASATGVSSGGTASVGVPSGTLTDGQLMEYRVRASDGSNTSSWSNWIPARVTSVPLVSLPFEMFSPVDNSQAGTLTPALSAHAKAPAEASTSYWYQICEGAPGDWDWCEASTWVKGAWTVPANKLKWGRTYWWHVQAATSVTTATSSWRTFTTTPVQASINNLLAKGTDGREFNVVTGNYTHTATDLSVATAGPPLSVTRTYNSLDPRTDGAFGAGWTTRWDTRLENEPATKTVLITYPDGKQWRFAAKGDGTYASPSGMHATLATQTGGGWRLMDKSSTSYWFDASGRLTQVVDNRGRTQTLTYTAGKLTQATSTGGRTLSFTWTGSHVTSVSTASIGGTPLTWTYVYQGDHLTKACPPSSGGACIEYEYASDWRYRSSVWDSSPVGYWRLNNTTAALGTSVGNLAADVSGFGHGKIAGQTANVTVGAASPLSGSGDTAMTFAGTTNSGYVSLPAGAVNGRAGDVTVEAWFKTTTKGTILGYQNSAGNTPSVYTPAIYVGADGKLRGQFWTGTANPITSAGTVNDGNWHHVVLSGADATQTLYLDGQVVGTRAAAITHLGQWDARIGYGFGSSSWPSTVSTSGAFPFQGSIDEVAVYDRPLRLEQILNHYRGRTAQGQLTKVSRRSGKVWAENTYAPDGGRLLTHTDAHGGEWELSAPVYSAGTGGLSRSTITVTDPHNGTLKYVSDPSRSNRLISWTDQLNKTITYEYDTGGFLTKVTDRGGDVTEMFNNARGNTIGRRSCKSPTQCATAYNDYFVDVDQPFDPRNDKMLWVRDGRSADAEDDTYQTTWAYGADGEVTSITSPATLDFPTGRSIVYTYTTGTEPAEGGGLTPEGLAKSATQPGGVTTSYTYTSAGDVASETGPTGVVTTYTYDAIGRVTSVKVTSDAHPAGVTTTYGYDARGHLNRVTGPPITNQITMVTHQAEARATYDVDGNKLTASAVDLLGGDATSTSTYTYDDYNRLETVTGPEGGTAEYAYDHTGALVSSTDPVGTTYHYTYTARGEEATTILKQWRGNPLSPSAPVDIVLNSYAYEPGGRLASSTTSMGRKLRYTYYDDGSLAEEIADDARLNGSTTGRDVVLSAYDYDAAGNVTGITYGGGKSRYEYLYDAADRLISTTTDPGGLDRKLTYTYDEADNVTQIVRTGAVAGSEGPSALAADTFSRTVSSGLGSADDGGAYSTVGMAASYAVDGNAAKLTMPATGANRRAYLSSTSSSSSDVKLTFAADKAATGNGIIIWGIGRSVTGQGDYRARARLLANGTVALSVSRVDSAQAETLLDSEATVAGLTHAAGSAFNLRVRTTGTTPTTIEAKIWSSSEAEPAGWHATATDSTAALQNSGSVGFGSFLSGTATNAPVVVTVDNFTASNGVIESGGPSRTETVSFDYDSASRMIAETVENGADDLVTTFTYDDRSLLTQMTTPRGNAAGADPDDFSYLAYYDAAGQTTRIEAPPVAVEENGGSPTTARPTVRFGYNTQGRQTHTIDPEGRLASLAFDRSGRLTTATAPSYTPPGGTPLLPQTHFAYDAFGRNTAITDARGNTTTMTYDGLGRVVRVTDPPATTGATPGTWNYTYTIEGDMLSATDPTGARSEATYDDLGRQITSTIIERKPTTAALTTRATYDDDGNMLTMERPGGDTSEVEVNAAGQVTEMTDALGETSTIGYDIAGRRVRVTDPLGRYSTIDYDLAGRPITVTEFDADDDELRTTGMGYDANNNAVSFTDAENHTSTAQVDALGRLTSLTEPVSASESITTSFGYDAAGRQTRYTDGRGNPTITTYNTLSLVEKVIEPSTAQHPALSDRTWTTSYDVGGLPVTHIKPGGVRLDRVFDNLGRLTQQTGTGAEVATATKTFGYDLAGRTTQAGELTFTLNDRSQLLGTAKSGIAQSSFAYDANGRLAQRVDAAGTSTFSWDDDDRLTSVQDPLTGSTVGYSYDDADRLTSMTYGSGGPVRTYGYDDLDRLTSDTLVSGGSTLASITYGYDAEDRLTSKTTTGTAGAGTNNYTYDFSGRLTSWTAPGGAVTPYEWDASGNRTKAGNETFTYDERNRLTGSVSGTDTNTYTYTARGTLDTETKNSLTRNYSFDAYDRLVTDGQVNYTYDSLDRMATRTSGSATTSFIYADTGNDLAAVADGTGAIQEKYARGAFGETLSSKTGTAAAQFLMADRHGDIVAGFSAGASSLNFSVAYDPFGKVTSSSGTRPQLGYQGEWTDAETGKVNMHARWYQPGTGSFISRDTWTLVPIPSANGNRYEYGLGDPMGHADPTGHTDCAYQVVNGKYVCVPVSTTPSPKPGSESDPLPCLHVPTCEQKKKAKAEQERQKKIDEANKADEAKGNNRKNHCNADRGDGDGKCNKKSNKPPKPESKPRPKPKPSGGGGNEHSSSSSSSGNQGKTKPKNSQSRPKEPKRAPTHVTENCDECKVSGSGPGRSYIPCPTDQLYVMSDCDGVEIGVVNPAQSGGGGRGLPTLVGVDEGEEEGGRRQVLCPDGHTRADSLVECPNDGGTNEPEPPTGEVEQCNAGHGLYCEPPCYGIEDACGGWDPIPDGPCGPSWQGCGYTIPDWDECDLILDGCGEVPILDGEVIDGPGSWDPCPSTLVSTCPGAHIDYNSDDEPEPCWDCEVVVDGKKYPESAQHIEDAQNAGHPDILTINRPGATKNRREAMRGNPPVRGKQRDEYPLAMFEEGGAGASVRAIDPGDNGGAGSTIGNILRPYPDGTKVHIKVKW</sequence>
<dbReference type="Pfam" id="PF20148">
    <property type="entry name" value="DUF6531"/>
    <property type="match status" value="1"/>
</dbReference>
<feature type="region of interest" description="Disordered" evidence="5">
    <location>
        <begin position="3200"/>
        <end position="3235"/>
    </location>
</feature>
<dbReference type="NCBIfam" id="TIGR03696">
    <property type="entry name" value="Rhs_assc_core"/>
    <property type="match status" value="1"/>
</dbReference>
<dbReference type="InterPro" id="IPR056823">
    <property type="entry name" value="TEN-like_YD-shell"/>
</dbReference>
<dbReference type="GO" id="GO:0005576">
    <property type="term" value="C:extracellular region"/>
    <property type="evidence" value="ECO:0007669"/>
    <property type="project" value="UniProtKB-SubCell"/>
</dbReference>
<proteinExistence type="predicted"/>
<dbReference type="Pfam" id="PF25023">
    <property type="entry name" value="TEN_YD-shell"/>
    <property type="match status" value="1"/>
</dbReference>
<dbReference type="InterPro" id="IPR022385">
    <property type="entry name" value="Rhs_assc_core"/>
</dbReference>
<feature type="compositionally biased region" description="Basic and acidic residues" evidence="5">
    <location>
        <begin position="2906"/>
        <end position="2917"/>
    </location>
</feature>
<feature type="compositionally biased region" description="Low complexity" evidence="5">
    <location>
        <begin position="2944"/>
        <end position="2956"/>
    </location>
</feature>
<feature type="region of interest" description="Disordered" evidence="5">
    <location>
        <begin position="2877"/>
        <end position="2988"/>
    </location>
</feature>
<dbReference type="Pfam" id="PF24517">
    <property type="entry name" value="CBM96"/>
    <property type="match status" value="1"/>
</dbReference>
<protein>
    <recommendedName>
        <fullName evidence="11">DNRLRE domain-containing protein</fullName>
    </recommendedName>
</protein>
<evidence type="ECO:0000256" key="3">
    <source>
        <dbReference type="ARBA" id="ARBA00022729"/>
    </source>
</evidence>
<reference evidence="9 10" key="1">
    <citation type="submission" date="2020-01" db="EMBL/GenBank/DDBJ databases">
        <title>Herbidospora sp. NEAU-GS84 nov., a novel actinomycete isolated from soil.</title>
        <authorList>
            <person name="Han L."/>
        </authorList>
    </citation>
    <scope>NUCLEOTIDE SEQUENCE [LARGE SCALE GENOMIC DNA]</scope>
    <source>
        <strain evidence="9 10">NEAU-GS84</strain>
    </source>
</reference>
<keyword evidence="10" id="KW-1185">Reference proteome</keyword>